<dbReference type="PROSITE" id="PS50158">
    <property type="entry name" value="ZF_CCHC"/>
    <property type="match status" value="1"/>
</dbReference>
<evidence type="ECO:0000256" key="1">
    <source>
        <dbReference type="PROSITE-ProRule" id="PRU00047"/>
    </source>
</evidence>
<feature type="compositionally biased region" description="Polar residues" evidence="2">
    <location>
        <begin position="310"/>
        <end position="322"/>
    </location>
</feature>
<keyword evidence="5" id="KW-1185">Reference proteome</keyword>
<dbReference type="PANTHER" id="PTHR22639">
    <property type="entry name" value="GAG-RELATED PROTEIN"/>
    <property type="match status" value="1"/>
</dbReference>
<feature type="region of interest" description="Disordered" evidence="2">
    <location>
        <begin position="306"/>
        <end position="325"/>
    </location>
</feature>
<protein>
    <recommendedName>
        <fullName evidence="3">CCHC-type domain-containing protein</fullName>
    </recommendedName>
</protein>
<dbReference type="InterPro" id="IPR042509">
    <property type="entry name" value="ZCCHC3"/>
</dbReference>
<feature type="compositionally biased region" description="Polar residues" evidence="2">
    <location>
        <begin position="364"/>
        <end position="374"/>
    </location>
</feature>
<organism evidence="4 5">
    <name type="scientific">Periplaneta americana</name>
    <name type="common">American cockroach</name>
    <name type="synonym">Blatta americana</name>
    <dbReference type="NCBI Taxonomy" id="6978"/>
    <lineage>
        <taxon>Eukaryota</taxon>
        <taxon>Metazoa</taxon>
        <taxon>Ecdysozoa</taxon>
        <taxon>Arthropoda</taxon>
        <taxon>Hexapoda</taxon>
        <taxon>Insecta</taxon>
        <taxon>Pterygota</taxon>
        <taxon>Neoptera</taxon>
        <taxon>Polyneoptera</taxon>
        <taxon>Dictyoptera</taxon>
        <taxon>Blattodea</taxon>
        <taxon>Blattoidea</taxon>
        <taxon>Blattidae</taxon>
        <taxon>Blattinae</taxon>
        <taxon>Periplaneta</taxon>
    </lineage>
</organism>
<feature type="compositionally biased region" description="Acidic residues" evidence="2">
    <location>
        <begin position="352"/>
        <end position="363"/>
    </location>
</feature>
<feature type="region of interest" description="Disordered" evidence="2">
    <location>
        <begin position="217"/>
        <end position="246"/>
    </location>
</feature>
<evidence type="ECO:0000313" key="4">
    <source>
        <dbReference type="EMBL" id="KAJ4430589.1"/>
    </source>
</evidence>
<accession>A0ABQ8S962</accession>
<feature type="region of interest" description="Disordered" evidence="2">
    <location>
        <begin position="333"/>
        <end position="410"/>
    </location>
</feature>
<evidence type="ECO:0000313" key="5">
    <source>
        <dbReference type="Proteomes" id="UP001148838"/>
    </source>
</evidence>
<dbReference type="EMBL" id="JAJSOF020000031">
    <property type="protein sequence ID" value="KAJ4430589.1"/>
    <property type="molecule type" value="Genomic_DNA"/>
</dbReference>
<comment type="caution">
    <text evidence="4">The sequence shown here is derived from an EMBL/GenBank/DDBJ whole genome shotgun (WGS) entry which is preliminary data.</text>
</comment>
<keyword evidence="1" id="KW-0863">Zinc-finger</keyword>
<dbReference type="CDD" id="cd00590">
    <property type="entry name" value="RRM_SF"/>
    <property type="match status" value="1"/>
</dbReference>
<dbReference type="Proteomes" id="UP001148838">
    <property type="component" value="Unassembled WGS sequence"/>
</dbReference>
<name>A0ABQ8S962_PERAM</name>
<evidence type="ECO:0000259" key="3">
    <source>
        <dbReference type="PROSITE" id="PS50158"/>
    </source>
</evidence>
<keyword evidence="1" id="KW-0862">Zinc</keyword>
<proteinExistence type="predicted"/>
<reference evidence="4 5" key="1">
    <citation type="journal article" date="2022" name="Allergy">
        <title>Genome assembly and annotation of Periplaneta americana reveal a comprehensive cockroach allergen profile.</title>
        <authorList>
            <person name="Wang L."/>
            <person name="Xiong Q."/>
            <person name="Saelim N."/>
            <person name="Wang L."/>
            <person name="Nong W."/>
            <person name="Wan A.T."/>
            <person name="Shi M."/>
            <person name="Liu X."/>
            <person name="Cao Q."/>
            <person name="Hui J.H.L."/>
            <person name="Sookrung N."/>
            <person name="Leung T.F."/>
            <person name="Tungtrongchitr A."/>
            <person name="Tsui S.K.W."/>
        </authorList>
    </citation>
    <scope>NUCLEOTIDE SEQUENCE [LARGE SCALE GENOMIC DNA]</scope>
    <source>
        <strain evidence="4">PWHHKU_190912</strain>
    </source>
</reference>
<feature type="domain" description="CCHC-type" evidence="3">
    <location>
        <begin position="176"/>
        <end position="191"/>
    </location>
</feature>
<dbReference type="InterPro" id="IPR001878">
    <property type="entry name" value="Znf_CCHC"/>
</dbReference>
<keyword evidence="1" id="KW-0479">Metal-binding</keyword>
<dbReference type="PANTHER" id="PTHR22639:SF3">
    <property type="entry name" value="ZINC FINGER CCHC DOMAIN-CONTAINING PROTEIN 3"/>
    <property type="match status" value="1"/>
</dbReference>
<evidence type="ECO:0000256" key="2">
    <source>
        <dbReference type="SAM" id="MobiDB-lite"/>
    </source>
</evidence>
<sequence length="410" mass="45311">MNSAVKRENTLKAIFNKEETRPTAFDIHRWIEEGLCIKDAEIHAIQLVGKQNAVYIKLTNKISYEYYLQQHTGSSSIKLMNGDNVTVNITPADEEVVMVRVLNIPPEVSNERIRHVLQNYGKVQHIEKEKWSSKFRYNVYTGIRITHMVLNKVIPSSIVIVGHEAYVAYPGQELTCFSCGSTAHIRQACPNRNIKAPVTVQSRTRLTLSDLIPSPSVSKAATTPTMTSVSSENGTDSLSEKQASIGTSDTKLMYETTSLQKKSITQKSSVVSDKTVTMTLEQGDSETDSADDVSEILHEQPVKKYKAMESSDTGECSANGQKNPVDVVVQVTTGESKDPEEIRGATATVPEDWNEAMQQEEQDPGSTNKSSSQEIGVKKLAKSSNPPKHRSHPYKGEGSKLGFPLLRPVD</sequence>
<gene>
    <name evidence="4" type="ORF">ANN_19177</name>
</gene>